<comment type="caution">
    <text evidence="8">The sequence shown here is derived from an EMBL/GenBank/DDBJ whole genome shotgun (WGS) entry which is preliminary data.</text>
</comment>
<evidence type="ECO:0000313" key="9">
    <source>
        <dbReference type="Proteomes" id="UP000245080"/>
    </source>
</evidence>
<dbReference type="InterPro" id="IPR007168">
    <property type="entry name" value="Phageshock_PspC_N"/>
</dbReference>
<sequence length="56" mass="6247">MIAKSNKDRVISGVCGGLATVWGISSTLVRINFLVAGWFGLYLILWCVMPRDQYLN</sequence>
<evidence type="ECO:0000313" key="8">
    <source>
        <dbReference type="EMBL" id="PWG00094.1"/>
    </source>
</evidence>
<dbReference type="GO" id="GO:0005886">
    <property type="term" value="C:plasma membrane"/>
    <property type="evidence" value="ECO:0007669"/>
    <property type="project" value="UniProtKB-SubCell"/>
</dbReference>
<keyword evidence="4 6" id="KW-1133">Transmembrane helix</keyword>
<evidence type="ECO:0000256" key="5">
    <source>
        <dbReference type="ARBA" id="ARBA00023136"/>
    </source>
</evidence>
<protein>
    <submittedName>
        <fullName evidence="8">PspC domain-containing protein</fullName>
    </submittedName>
</protein>
<gene>
    <name evidence="8" type="ORF">DCM90_03935</name>
</gene>
<evidence type="ECO:0000256" key="1">
    <source>
        <dbReference type="ARBA" id="ARBA00004162"/>
    </source>
</evidence>
<accession>A0A2V1MYK6</accession>
<dbReference type="PANTHER" id="PTHR33885">
    <property type="entry name" value="PHAGE SHOCK PROTEIN C"/>
    <property type="match status" value="1"/>
</dbReference>
<dbReference type="Proteomes" id="UP000245080">
    <property type="component" value="Unassembled WGS sequence"/>
</dbReference>
<name>A0A2V1MYK6_9LACO</name>
<evidence type="ECO:0000259" key="7">
    <source>
        <dbReference type="Pfam" id="PF04024"/>
    </source>
</evidence>
<evidence type="ECO:0000256" key="3">
    <source>
        <dbReference type="ARBA" id="ARBA00022692"/>
    </source>
</evidence>
<comment type="subcellular location">
    <subcellularLocation>
        <location evidence="1">Cell membrane</location>
        <topology evidence="1">Single-pass membrane protein</topology>
    </subcellularLocation>
</comment>
<dbReference type="PANTHER" id="PTHR33885:SF3">
    <property type="entry name" value="PHAGE SHOCK PROTEIN C"/>
    <property type="match status" value="1"/>
</dbReference>
<dbReference type="RefSeq" id="WP_109250041.1">
    <property type="nucleotide sequence ID" value="NZ_QCXQ01000002.1"/>
</dbReference>
<keyword evidence="2" id="KW-1003">Cell membrane</keyword>
<dbReference type="Pfam" id="PF04024">
    <property type="entry name" value="PspC"/>
    <property type="match status" value="1"/>
</dbReference>
<dbReference type="EMBL" id="QCXQ01000002">
    <property type="protein sequence ID" value="PWG00094.1"/>
    <property type="molecule type" value="Genomic_DNA"/>
</dbReference>
<dbReference type="AlphaFoldDB" id="A0A2V1MYK6"/>
<evidence type="ECO:0000256" key="4">
    <source>
        <dbReference type="ARBA" id="ARBA00022989"/>
    </source>
</evidence>
<feature type="domain" description="Phage shock protein PspC N-terminal" evidence="7">
    <location>
        <begin position="3"/>
        <end position="51"/>
    </location>
</feature>
<feature type="transmembrane region" description="Helical" evidence="6">
    <location>
        <begin position="33"/>
        <end position="49"/>
    </location>
</feature>
<proteinExistence type="predicted"/>
<keyword evidence="9" id="KW-1185">Reference proteome</keyword>
<evidence type="ECO:0000256" key="6">
    <source>
        <dbReference type="SAM" id="Phobius"/>
    </source>
</evidence>
<reference evidence="8 9" key="1">
    <citation type="journal article" date="2018" name="Int. J. Syst. Evol. Microbiol.">
        <title>Lactobacillus bambusae sp. nov., isolated from a traditional fermented Ma-bamboo shoots of Taiwan.</title>
        <authorList>
            <person name="Wang L.-T."/>
        </authorList>
    </citation>
    <scope>NUCLEOTIDE SEQUENCE [LARGE SCALE GENOMIC DNA]</scope>
    <source>
        <strain evidence="8 9">BS-W1</strain>
    </source>
</reference>
<keyword evidence="5 6" id="KW-0472">Membrane</keyword>
<dbReference type="InterPro" id="IPR052027">
    <property type="entry name" value="PspC"/>
</dbReference>
<evidence type="ECO:0000256" key="2">
    <source>
        <dbReference type="ARBA" id="ARBA00022475"/>
    </source>
</evidence>
<dbReference type="OrthoDB" id="9815286at2"/>
<keyword evidence="3 6" id="KW-0812">Transmembrane</keyword>
<organism evidence="8 9">
    <name type="scientific">Levilactobacillus bambusae</name>
    <dbReference type="NCBI Taxonomy" id="2024736"/>
    <lineage>
        <taxon>Bacteria</taxon>
        <taxon>Bacillati</taxon>
        <taxon>Bacillota</taxon>
        <taxon>Bacilli</taxon>
        <taxon>Lactobacillales</taxon>
        <taxon>Lactobacillaceae</taxon>
        <taxon>Levilactobacillus</taxon>
    </lineage>
</organism>